<dbReference type="EC" id="4.2.99.18" evidence="12"/>
<dbReference type="NCBIfam" id="TIGR01083">
    <property type="entry name" value="nth"/>
    <property type="match status" value="1"/>
</dbReference>
<evidence type="ECO:0000256" key="2">
    <source>
        <dbReference type="ARBA" id="ARBA00022485"/>
    </source>
</evidence>
<dbReference type="GO" id="GO:0051539">
    <property type="term" value="F:4 iron, 4 sulfur cluster binding"/>
    <property type="evidence" value="ECO:0007669"/>
    <property type="project" value="UniProtKB-UniRule"/>
</dbReference>
<keyword evidence="9 12" id="KW-0234">DNA repair</keyword>
<keyword evidence="14" id="KW-0540">Nuclease</keyword>
<dbReference type="SUPFAM" id="SSF48150">
    <property type="entry name" value="DNA-glycosylase"/>
    <property type="match status" value="1"/>
</dbReference>
<dbReference type="GO" id="GO:0046872">
    <property type="term" value="F:metal ion binding"/>
    <property type="evidence" value="ECO:0007669"/>
    <property type="project" value="UniProtKB-KW"/>
</dbReference>
<dbReference type="GO" id="GO:0019104">
    <property type="term" value="F:DNA N-glycosylase activity"/>
    <property type="evidence" value="ECO:0007669"/>
    <property type="project" value="UniProtKB-UniRule"/>
</dbReference>
<organism evidence="14 15">
    <name type="scientific">Vagococcus silagei</name>
    <dbReference type="NCBI Taxonomy" id="2508885"/>
    <lineage>
        <taxon>Bacteria</taxon>
        <taxon>Bacillati</taxon>
        <taxon>Bacillota</taxon>
        <taxon>Bacilli</taxon>
        <taxon>Lactobacillales</taxon>
        <taxon>Enterococcaceae</taxon>
        <taxon>Vagococcus</taxon>
    </lineage>
</organism>
<evidence type="ECO:0000313" key="15">
    <source>
        <dbReference type="Proteomes" id="UP000310506"/>
    </source>
</evidence>
<feature type="binding site" evidence="12">
    <location>
        <position position="196"/>
    </location>
    <ligand>
        <name>[4Fe-4S] cluster</name>
        <dbReference type="ChEBI" id="CHEBI:49883"/>
    </ligand>
</feature>
<dbReference type="InterPro" id="IPR003651">
    <property type="entry name" value="Endonuclease3_FeS-loop_motif"/>
</dbReference>
<evidence type="ECO:0000256" key="1">
    <source>
        <dbReference type="ARBA" id="ARBA00008343"/>
    </source>
</evidence>
<proteinExistence type="inferred from homology"/>
<comment type="catalytic activity">
    <reaction evidence="12">
        <text>2'-deoxyribonucleotide-(2'-deoxyribose 5'-phosphate)-2'-deoxyribonucleotide-DNA = a 3'-end 2'-deoxyribonucleotide-(2,3-dehydro-2,3-deoxyribose 5'-phosphate)-DNA + a 5'-end 5'-phospho-2'-deoxyribonucleoside-DNA + H(+)</text>
        <dbReference type="Rhea" id="RHEA:66592"/>
        <dbReference type="Rhea" id="RHEA-COMP:13180"/>
        <dbReference type="Rhea" id="RHEA-COMP:16897"/>
        <dbReference type="Rhea" id="RHEA-COMP:17067"/>
        <dbReference type="ChEBI" id="CHEBI:15378"/>
        <dbReference type="ChEBI" id="CHEBI:136412"/>
        <dbReference type="ChEBI" id="CHEBI:157695"/>
        <dbReference type="ChEBI" id="CHEBI:167181"/>
        <dbReference type="EC" id="4.2.99.18"/>
    </reaction>
</comment>
<comment type="caution">
    <text evidence="14">The sequence shown here is derived from an EMBL/GenBank/DDBJ whole genome shotgun (WGS) entry which is preliminary data.</text>
</comment>
<keyword evidence="6 12" id="KW-0408">Iron</keyword>
<evidence type="ECO:0000256" key="3">
    <source>
        <dbReference type="ARBA" id="ARBA00022723"/>
    </source>
</evidence>
<dbReference type="PANTHER" id="PTHR10359">
    <property type="entry name" value="A/G-SPECIFIC ADENINE GLYCOSYLASE/ENDONUCLEASE III"/>
    <property type="match status" value="1"/>
</dbReference>
<name>A0A4S3B0W9_9ENTE</name>
<dbReference type="Pfam" id="PF10576">
    <property type="entry name" value="EndIII_4Fe-2S"/>
    <property type="match status" value="1"/>
</dbReference>
<dbReference type="FunFam" id="1.10.1670.10:FF:000001">
    <property type="entry name" value="Endonuclease III"/>
    <property type="match status" value="1"/>
</dbReference>
<evidence type="ECO:0000256" key="10">
    <source>
        <dbReference type="ARBA" id="ARBA00023239"/>
    </source>
</evidence>
<evidence type="ECO:0000256" key="6">
    <source>
        <dbReference type="ARBA" id="ARBA00023004"/>
    </source>
</evidence>
<keyword evidence="2 12" id="KW-0004">4Fe-4S</keyword>
<keyword evidence="14" id="KW-0255">Endonuclease</keyword>
<sequence length="217" mass="24298">MLSKKKTLEALELMKEMYPDAEGELRAETPFQYLVAVMLSAQATDASVNKATPNLFEAYSTPHALAQADEADIRDLIRTIGLYKTKAKNIKKTAQEIDTTYQGQVPTTIKELMKLPGVGQKTANVVAGDLFNVPAIAVDTHVERISKRLRICKKSATLQEVETELMKKIPKEEWVLAHHTMILFGRYHCVARSPKCTTCPLIELCLEGQQRLKKQAN</sequence>
<dbReference type="GO" id="GO:0003677">
    <property type="term" value="F:DNA binding"/>
    <property type="evidence" value="ECO:0007669"/>
    <property type="project" value="UniProtKB-UniRule"/>
</dbReference>
<gene>
    <name evidence="12 14" type="primary">nth</name>
    <name evidence="14" type="ORF">ESZ54_08680</name>
</gene>
<keyword evidence="5 12" id="KW-0378">Hydrolase</keyword>
<feature type="binding site" evidence="12">
    <location>
        <position position="199"/>
    </location>
    <ligand>
        <name>[4Fe-4S] cluster</name>
        <dbReference type="ChEBI" id="CHEBI:49883"/>
    </ligand>
</feature>
<comment type="function">
    <text evidence="12">DNA repair enzyme that has both DNA N-glycosylase activity and AP-lyase activity. The DNA N-glycosylase activity releases various damaged pyrimidines from DNA by cleaving the N-glycosidic bond, leaving an AP (apurinic/apyrimidinic) site. The AP-lyase activity cleaves the phosphodiester bond 3' to the AP site by a beta-elimination, leaving a 3'-terminal unsaturated sugar and a product with a terminal 5'-phosphate.</text>
</comment>
<feature type="binding site" evidence="12">
    <location>
        <position position="205"/>
    </location>
    <ligand>
        <name>[4Fe-4S] cluster</name>
        <dbReference type="ChEBI" id="CHEBI:49883"/>
    </ligand>
</feature>
<dbReference type="CDD" id="cd00056">
    <property type="entry name" value="ENDO3c"/>
    <property type="match status" value="1"/>
</dbReference>
<evidence type="ECO:0000256" key="9">
    <source>
        <dbReference type="ARBA" id="ARBA00023204"/>
    </source>
</evidence>
<keyword evidence="8 12" id="KW-0238">DNA-binding</keyword>
<dbReference type="Pfam" id="PF00633">
    <property type="entry name" value="HHH"/>
    <property type="match status" value="1"/>
</dbReference>
<dbReference type="InterPro" id="IPR023170">
    <property type="entry name" value="HhH_base_excis_C"/>
</dbReference>
<dbReference type="InterPro" id="IPR003265">
    <property type="entry name" value="HhH-GPD_domain"/>
</dbReference>
<keyword evidence="3 12" id="KW-0479">Metal-binding</keyword>
<feature type="binding site" evidence="12">
    <location>
        <position position="189"/>
    </location>
    <ligand>
        <name>[4Fe-4S] cluster</name>
        <dbReference type="ChEBI" id="CHEBI:49883"/>
    </ligand>
</feature>
<keyword evidence="10 12" id="KW-0456">Lyase</keyword>
<accession>A0A4S3B0W9</accession>
<dbReference type="FunFam" id="1.10.340.30:FF:000001">
    <property type="entry name" value="Endonuclease III"/>
    <property type="match status" value="1"/>
</dbReference>
<dbReference type="Gene3D" id="1.10.1670.10">
    <property type="entry name" value="Helix-hairpin-Helix base-excision DNA repair enzymes (C-terminal)"/>
    <property type="match status" value="1"/>
</dbReference>
<dbReference type="AlphaFoldDB" id="A0A4S3B0W9"/>
<dbReference type="PROSITE" id="PS00764">
    <property type="entry name" value="ENDONUCLEASE_III_1"/>
    <property type="match status" value="1"/>
</dbReference>
<keyword evidence="11 12" id="KW-0326">Glycosidase</keyword>
<dbReference type="Gene3D" id="1.10.340.30">
    <property type="entry name" value="Hypothetical protein, domain 2"/>
    <property type="match status" value="1"/>
</dbReference>
<dbReference type="PROSITE" id="PS01155">
    <property type="entry name" value="ENDONUCLEASE_III_2"/>
    <property type="match status" value="1"/>
</dbReference>
<evidence type="ECO:0000256" key="11">
    <source>
        <dbReference type="ARBA" id="ARBA00023295"/>
    </source>
</evidence>
<dbReference type="GO" id="GO:0006285">
    <property type="term" value="P:base-excision repair, AP site formation"/>
    <property type="evidence" value="ECO:0007669"/>
    <property type="project" value="TreeGrafter"/>
</dbReference>
<dbReference type="InterPro" id="IPR004035">
    <property type="entry name" value="Endouclease-III_FeS-bd_BS"/>
</dbReference>
<feature type="domain" description="HhH-GPD" evidence="13">
    <location>
        <begin position="39"/>
        <end position="187"/>
    </location>
</feature>
<evidence type="ECO:0000256" key="8">
    <source>
        <dbReference type="ARBA" id="ARBA00023125"/>
    </source>
</evidence>
<keyword evidence="15" id="KW-1185">Reference proteome</keyword>
<keyword evidence="7 12" id="KW-0411">Iron-sulfur</keyword>
<dbReference type="InterPro" id="IPR004036">
    <property type="entry name" value="Endonuclease-III-like_CS2"/>
</dbReference>
<protein>
    <recommendedName>
        <fullName evidence="12">Endonuclease III</fullName>
        <ecNumber evidence="12">4.2.99.18</ecNumber>
    </recommendedName>
    <alternativeName>
        <fullName evidence="12">DNA-(apurinic or apyrimidinic site) lyase</fullName>
    </alternativeName>
</protein>
<dbReference type="InterPro" id="IPR005759">
    <property type="entry name" value="Nth"/>
</dbReference>
<dbReference type="SMART" id="SM00478">
    <property type="entry name" value="ENDO3c"/>
    <property type="match status" value="1"/>
</dbReference>
<evidence type="ECO:0000313" key="14">
    <source>
        <dbReference type="EMBL" id="THB60661.1"/>
    </source>
</evidence>
<dbReference type="HAMAP" id="MF_00942">
    <property type="entry name" value="Nth"/>
    <property type="match status" value="1"/>
</dbReference>
<reference evidence="14 15" key="1">
    <citation type="submission" date="2019-01" db="EMBL/GenBank/DDBJ databases">
        <title>Vagococcus silagei sp. nov. isolated from brewer's grain.</title>
        <authorList>
            <person name="Guu J.-R."/>
        </authorList>
    </citation>
    <scope>NUCLEOTIDE SEQUENCE [LARGE SCALE GENOMIC DNA]</scope>
    <source>
        <strain evidence="14 15">2B-2</strain>
    </source>
</reference>
<keyword evidence="4 12" id="KW-0227">DNA damage</keyword>
<dbReference type="PIRSF" id="PIRSF001435">
    <property type="entry name" value="Nth"/>
    <property type="match status" value="1"/>
</dbReference>
<dbReference type="Pfam" id="PF00730">
    <property type="entry name" value="HhH-GPD"/>
    <property type="match status" value="1"/>
</dbReference>
<dbReference type="RefSeq" id="WP_136137286.1">
    <property type="nucleotide sequence ID" value="NZ_SDGV01000018.1"/>
</dbReference>
<dbReference type="OrthoDB" id="9800977at2"/>
<evidence type="ECO:0000256" key="5">
    <source>
        <dbReference type="ARBA" id="ARBA00022801"/>
    </source>
</evidence>
<evidence type="ECO:0000256" key="4">
    <source>
        <dbReference type="ARBA" id="ARBA00022763"/>
    </source>
</evidence>
<dbReference type="Proteomes" id="UP000310506">
    <property type="component" value="Unassembled WGS sequence"/>
</dbReference>
<comment type="similarity">
    <text evidence="1 12">Belongs to the Nth/MutY family.</text>
</comment>
<evidence type="ECO:0000259" key="13">
    <source>
        <dbReference type="SMART" id="SM00478"/>
    </source>
</evidence>
<dbReference type="GO" id="GO:0140078">
    <property type="term" value="F:class I DNA-(apurinic or apyrimidinic site) endonuclease activity"/>
    <property type="evidence" value="ECO:0007669"/>
    <property type="project" value="UniProtKB-EC"/>
</dbReference>
<evidence type="ECO:0000256" key="7">
    <source>
        <dbReference type="ARBA" id="ARBA00023014"/>
    </source>
</evidence>
<evidence type="ECO:0000256" key="12">
    <source>
        <dbReference type="HAMAP-Rule" id="MF_00942"/>
    </source>
</evidence>
<comment type="cofactor">
    <cofactor evidence="12">
        <name>[4Fe-4S] cluster</name>
        <dbReference type="ChEBI" id="CHEBI:49883"/>
    </cofactor>
    <text evidence="12">Binds 1 [4Fe-4S] cluster.</text>
</comment>
<dbReference type="EMBL" id="SDGV01000018">
    <property type="protein sequence ID" value="THB60661.1"/>
    <property type="molecule type" value="Genomic_DNA"/>
</dbReference>
<dbReference type="InterPro" id="IPR011257">
    <property type="entry name" value="DNA_glycosylase"/>
</dbReference>
<dbReference type="PANTHER" id="PTHR10359:SF18">
    <property type="entry name" value="ENDONUCLEASE III"/>
    <property type="match status" value="1"/>
</dbReference>
<dbReference type="InterPro" id="IPR000445">
    <property type="entry name" value="HhH_motif"/>
</dbReference>